<dbReference type="EMBL" id="OV651827">
    <property type="protein sequence ID" value="CAH1103861.1"/>
    <property type="molecule type" value="Genomic_DNA"/>
</dbReference>
<reference evidence="2" key="1">
    <citation type="submission" date="2022-01" db="EMBL/GenBank/DDBJ databases">
        <authorList>
            <person name="King R."/>
        </authorList>
    </citation>
    <scope>NUCLEOTIDE SEQUENCE</scope>
</reference>
<dbReference type="OrthoDB" id="7697912at2759"/>
<evidence type="ECO:0000313" key="2">
    <source>
        <dbReference type="EMBL" id="CAH1103861.1"/>
    </source>
</evidence>
<gene>
    <name evidence="2" type="ORF">PSYICH_LOCUS4947</name>
</gene>
<evidence type="ECO:0000256" key="1">
    <source>
        <dbReference type="SAM" id="MobiDB-lite"/>
    </source>
</evidence>
<dbReference type="AlphaFoldDB" id="A0A9P0CLM9"/>
<proteinExistence type="predicted"/>
<sequence length="599" mass="64779">MKNLRRDPLVRVINERTLKLLEQLQNRGTPVEIRKMLRHELEDVGKRHSVGGAARIEHNLINGFRKYEKIIKNAIEENNIYNASGILQNNNYASDGQEVFEIGYQNGKFRLNVLGNVYEVDNPLNFVFGGNKDVTENNDINPKTKHEHGIKNRKKFDAIGDKKVSRKNKSKTTTPFGNLYQKLFNLLGLNKLFSSNESLSNNCTLNSTKNNARQRESLINNVFISGNNHKNGTEPSFNITQDVNINSYQVNNHHYNVSPKPDEDVDITNNEIIADSTNDVLEPSVATEDDLNENKALVEEGSDNTSQKNSGEKNTQKQAPEPLIYFDKGRVGVNFFGFKAAAGLGSILTGNQADGGLYAEAGTPFGQFAHAGLGGQVDEQGKSMGGLFAGATAGNGIGAKAGLGGRAGADGSFGSSYAGASAGGLTKLKFNNIGVPAGGVVDDRKDNIVRVNIISQIPSNLLNVFRRGEIIPVIPPEPIYIEKTKFKTRRRPHLKRKQIFVSRGGYYGGLDSLPGPPIAPIPGPDFGDVPVVNGGGGVAATKTVSVRKSVNPQFINDVFNIPISTLNAVSRLVGGIAKNVEGSVTVSKAVAVNKDSTKN</sequence>
<organism evidence="2 3">
    <name type="scientific">Psylliodes chrysocephalus</name>
    <dbReference type="NCBI Taxonomy" id="3402493"/>
    <lineage>
        <taxon>Eukaryota</taxon>
        <taxon>Metazoa</taxon>
        <taxon>Ecdysozoa</taxon>
        <taxon>Arthropoda</taxon>
        <taxon>Hexapoda</taxon>
        <taxon>Insecta</taxon>
        <taxon>Pterygota</taxon>
        <taxon>Neoptera</taxon>
        <taxon>Endopterygota</taxon>
        <taxon>Coleoptera</taxon>
        <taxon>Polyphaga</taxon>
        <taxon>Cucujiformia</taxon>
        <taxon>Chrysomeloidea</taxon>
        <taxon>Chrysomelidae</taxon>
        <taxon>Galerucinae</taxon>
        <taxon>Alticini</taxon>
        <taxon>Psylliodes</taxon>
    </lineage>
</organism>
<feature type="region of interest" description="Disordered" evidence="1">
    <location>
        <begin position="299"/>
        <end position="320"/>
    </location>
</feature>
<protein>
    <submittedName>
        <fullName evidence="2">Uncharacterized protein</fullName>
    </submittedName>
</protein>
<keyword evidence="3" id="KW-1185">Reference proteome</keyword>
<evidence type="ECO:0000313" key="3">
    <source>
        <dbReference type="Proteomes" id="UP001153636"/>
    </source>
</evidence>
<accession>A0A9P0CLM9</accession>
<name>A0A9P0CLM9_9CUCU</name>
<dbReference type="Proteomes" id="UP001153636">
    <property type="component" value="Chromosome 15"/>
</dbReference>